<keyword evidence="2" id="KW-1185">Reference proteome</keyword>
<dbReference type="EMBL" id="CM047745">
    <property type="protein sequence ID" value="KAJ0024158.1"/>
    <property type="molecule type" value="Genomic_DNA"/>
</dbReference>
<evidence type="ECO:0000313" key="2">
    <source>
        <dbReference type="Proteomes" id="UP001163603"/>
    </source>
</evidence>
<protein>
    <submittedName>
        <fullName evidence="1">Uncharacterized protein</fullName>
    </submittedName>
</protein>
<dbReference type="Proteomes" id="UP001163603">
    <property type="component" value="Chromosome 10"/>
</dbReference>
<organism evidence="1 2">
    <name type="scientific">Pistacia integerrima</name>
    <dbReference type="NCBI Taxonomy" id="434235"/>
    <lineage>
        <taxon>Eukaryota</taxon>
        <taxon>Viridiplantae</taxon>
        <taxon>Streptophyta</taxon>
        <taxon>Embryophyta</taxon>
        <taxon>Tracheophyta</taxon>
        <taxon>Spermatophyta</taxon>
        <taxon>Magnoliopsida</taxon>
        <taxon>eudicotyledons</taxon>
        <taxon>Gunneridae</taxon>
        <taxon>Pentapetalae</taxon>
        <taxon>rosids</taxon>
        <taxon>malvids</taxon>
        <taxon>Sapindales</taxon>
        <taxon>Anacardiaceae</taxon>
        <taxon>Pistacia</taxon>
    </lineage>
</organism>
<proteinExistence type="predicted"/>
<gene>
    <name evidence="1" type="ORF">Pint_06888</name>
</gene>
<comment type="caution">
    <text evidence="1">The sequence shown here is derived from an EMBL/GenBank/DDBJ whole genome shotgun (WGS) entry which is preliminary data.</text>
</comment>
<accession>A0ACC0XTR4</accession>
<sequence>MNTATEEFNASINIPVSMPATASYGRLQQQILGICSYSMMLIHSIGTTLATDKKKGMEERRNNGFHLPQDILYDILMRLPTKSLVRFKSVCEHWCHMISDSNFCQVHLQQCMSKVMIFSWKKGADRSNGCYSSYRLDETGLIATKLGSLPFLCRPLFFSVACCDSLVLVDQDKSSPITCLSVYDAITCHRRQLLPCLQSLDRYLVLVYDASTQKYKAVVLSTGQSPNLVHCYICSLDSENEESWRQSTPPLRQDVTLSKFSSVVVKGILYWTAERPHERPRLRNINEVFLIPRPCNINEVFVQPLNIATEEFMESVMVPRLPQHRYSIPNYHMKLLEIKESLCFAYQASPTELDIWILKESIWIKFHKLCFDSIINRPTDPTSLFAGHLFLPWLVVEGCNSKVGYMLIQHNANSLYWYNLDTNEMKRIAAIDESGGYVSQLSVIEN</sequence>
<name>A0ACC0XTR4_9ROSI</name>
<evidence type="ECO:0000313" key="1">
    <source>
        <dbReference type="EMBL" id="KAJ0024158.1"/>
    </source>
</evidence>
<reference evidence="2" key="1">
    <citation type="journal article" date="2023" name="G3 (Bethesda)">
        <title>Genome assembly and association tests identify interacting loci associated with vigor, precocity, and sex in interspecific pistachio rootstocks.</title>
        <authorList>
            <person name="Palmer W."/>
            <person name="Jacygrad E."/>
            <person name="Sagayaradj S."/>
            <person name="Cavanaugh K."/>
            <person name="Han R."/>
            <person name="Bertier L."/>
            <person name="Beede B."/>
            <person name="Kafkas S."/>
            <person name="Golino D."/>
            <person name="Preece J."/>
            <person name="Michelmore R."/>
        </authorList>
    </citation>
    <scope>NUCLEOTIDE SEQUENCE [LARGE SCALE GENOMIC DNA]</scope>
</reference>